<dbReference type="Proteomes" id="UP000196027">
    <property type="component" value="Chromosome"/>
</dbReference>
<name>A0A1Y0I5F5_9GAMM</name>
<reference evidence="1 2" key="1">
    <citation type="submission" date="2017-05" db="EMBL/GenBank/DDBJ databases">
        <title>Genomic insights into alkan degradation activity of Oleiphilus messinensis.</title>
        <authorList>
            <person name="Kozyavkin S.A."/>
            <person name="Slesarev A.I."/>
            <person name="Golyshin P.N."/>
            <person name="Korzhenkov A."/>
            <person name="Golyshina O.N."/>
            <person name="Toshchakov S.V."/>
        </authorList>
    </citation>
    <scope>NUCLEOTIDE SEQUENCE [LARGE SCALE GENOMIC DNA]</scope>
    <source>
        <strain evidence="1 2">ME102</strain>
    </source>
</reference>
<evidence type="ECO:0000313" key="2">
    <source>
        <dbReference type="Proteomes" id="UP000196027"/>
    </source>
</evidence>
<organism evidence="1 2">
    <name type="scientific">Oleiphilus messinensis</name>
    <dbReference type="NCBI Taxonomy" id="141451"/>
    <lineage>
        <taxon>Bacteria</taxon>
        <taxon>Pseudomonadati</taxon>
        <taxon>Pseudomonadota</taxon>
        <taxon>Gammaproteobacteria</taxon>
        <taxon>Oceanospirillales</taxon>
        <taxon>Oleiphilaceae</taxon>
        <taxon>Oleiphilus</taxon>
    </lineage>
</organism>
<keyword evidence="2" id="KW-1185">Reference proteome</keyword>
<proteinExistence type="predicted"/>
<sequence>MPQGQPEQPADLSFEFITSITSVTASEWNGITGTDYPFTRYEFLQALESSGATRRESGWQPHHLLIRHCEKQQPTRLIGVMPLYLKWHSYGEYVFDFAWAEAYQRYGLDYYPKLVSAIPFTPATGPRLCLSPGFDRNRINRQVFEALKQQAETLNVSSWHLLFPTEADSHLWQAAGAPQRLGVQFHWFNNQFQSFEAYLGTFSSRKRKNLKKERQQVQDQNIRMHCFTGADITEAMWQQFYRFYQLTYAKRSGHGGYLNSDFFETIGTTLREHIVMVLAEHQGKYIAGALCFRDSTTLYGRYWGCIAEANFLHFEACYYQGIDFCIATGLQRFDPGAQGEHKIQRGFTPIYTYSNHWLVNPEFQTAVKQFLSEEQHHIQHYKSDAEALLPFKCTD</sequence>
<dbReference type="PANTHER" id="PTHR47017:SF1">
    <property type="entry name" value="ACYL-COA"/>
    <property type="match status" value="1"/>
</dbReference>
<accession>A0A1Y0I5F5</accession>
<dbReference type="EMBL" id="CP021425">
    <property type="protein sequence ID" value="ARU54674.1"/>
    <property type="molecule type" value="Genomic_DNA"/>
</dbReference>
<dbReference type="Pfam" id="PF04339">
    <property type="entry name" value="FemAB_like"/>
    <property type="match status" value="1"/>
</dbReference>
<dbReference type="KEGG" id="ome:OLMES_0571"/>
<dbReference type="Gene3D" id="3.40.630.30">
    <property type="match status" value="1"/>
</dbReference>
<dbReference type="OrthoDB" id="9776898at2"/>
<evidence type="ECO:0008006" key="3">
    <source>
        <dbReference type="Google" id="ProtNLM"/>
    </source>
</evidence>
<dbReference type="InterPro" id="IPR007434">
    <property type="entry name" value="FemAB-like"/>
</dbReference>
<gene>
    <name evidence="1" type="ORF">OLMES_0571</name>
</gene>
<dbReference type="SUPFAM" id="SSF55729">
    <property type="entry name" value="Acyl-CoA N-acyltransferases (Nat)"/>
    <property type="match status" value="1"/>
</dbReference>
<dbReference type="InterPro" id="IPR016181">
    <property type="entry name" value="Acyl_CoA_acyltransferase"/>
</dbReference>
<evidence type="ECO:0000313" key="1">
    <source>
        <dbReference type="EMBL" id="ARU54674.1"/>
    </source>
</evidence>
<protein>
    <recommendedName>
        <fullName evidence="3">GNAT family N-acetyltransferase</fullName>
    </recommendedName>
</protein>
<dbReference type="AlphaFoldDB" id="A0A1Y0I5F5"/>
<dbReference type="PANTHER" id="PTHR47017">
    <property type="entry name" value="ACYL-COA"/>
    <property type="match status" value="1"/>
</dbReference>
<dbReference type="RefSeq" id="WP_087459848.1">
    <property type="nucleotide sequence ID" value="NZ_CP021425.1"/>
</dbReference>